<dbReference type="GO" id="GO:0006433">
    <property type="term" value="P:prolyl-tRNA aminoacylation"/>
    <property type="evidence" value="ECO:0007669"/>
    <property type="project" value="InterPro"/>
</dbReference>
<dbReference type="InterPro" id="IPR036754">
    <property type="entry name" value="YbaK/aa-tRNA-synt-asso_dom_sf"/>
</dbReference>
<keyword evidence="7" id="KW-0547">Nucleotide-binding</keyword>
<dbReference type="PROSITE" id="PS50862">
    <property type="entry name" value="AA_TRNA_LIGASE_II"/>
    <property type="match status" value="1"/>
</dbReference>
<comment type="catalytic activity">
    <reaction evidence="12">
        <text>tRNA(Pro) + L-proline + ATP = L-prolyl-tRNA(Pro) + AMP + diphosphate</text>
        <dbReference type="Rhea" id="RHEA:14305"/>
        <dbReference type="Rhea" id="RHEA-COMP:9700"/>
        <dbReference type="Rhea" id="RHEA-COMP:9702"/>
        <dbReference type="ChEBI" id="CHEBI:30616"/>
        <dbReference type="ChEBI" id="CHEBI:33019"/>
        <dbReference type="ChEBI" id="CHEBI:60039"/>
        <dbReference type="ChEBI" id="CHEBI:78442"/>
        <dbReference type="ChEBI" id="CHEBI:78532"/>
        <dbReference type="ChEBI" id="CHEBI:456215"/>
        <dbReference type="EC" id="6.1.1.15"/>
    </reaction>
</comment>
<evidence type="ECO:0000256" key="4">
    <source>
        <dbReference type="ARBA" id="ARBA00019110"/>
    </source>
</evidence>
<gene>
    <name evidence="14" type="ORF">UFOPK1855_00680</name>
</gene>
<dbReference type="FunFam" id="3.30.930.10:FF:000065">
    <property type="entry name" value="Proline--tRNA ligase"/>
    <property type="match status" value="1"/>
</dbReference>
<keyword evidence="6" id="KW-0436">Ligase</keyword>
<dbReference type="GO" id="GO:0004827">
    <property type="term" value="F:proline-tRNA ligase activity"/>
    <property type="evidence" value="ECO:0007669"/>
    <property type="project" value="UniProtKB-EC"/>
</dbReference>
<dbReference type="FunFam" id="3.30.930.10:FF:000066">
    <property type="entry name" value="Proline--tRNA ligase"/>
    <property type="match status" value="1"/>
</dbReference>
<dbReference type="NCBIfam" id="NF006625">
    <property type="entry name" value="PRK09194.1"/>
    <property type="match status" value="1"/>
</dbReference>
<dbReference type="InterPro" id="IPR044140">
    <property type="entry name" value="ProRS_anticodon_short"/>
</dbReference>
<organism evidence="14">
    <name type="scientific">freshwater metagenome</name>
    <dbReference type="NCBI Taxonomy" id="449393"/>
    <lineage>
        <taxon>unclassified sequences</taxon>
        <taxon>metagenomes</taxon>
        <taxon>ecological metagenomes</taxon>
    </lineage>
</organism>
<dbReference type="PANTHER" id="PTHR42753">
    <property type="entry name" value="MITOCHONDRIAL RIBOSOME PROTEIN L39/PROLYL-TRNA LIGASE FAMILY MEMBER"/>
    <property type="match status" value="1"/>
</dbReference>
<accession>A0A6J6HSE3</accession>
<dbReference type="Pfam" id="PF00587">
    <property type="entry name" value="tRNA-synt_2b"/>
    <property type="match status" value="1"/>
</dbReference>
<dbReference type="NCBIfam" id="TIGR00409">
    <property type="entry name" value="proS_fam_II"/>
    <property type="match status" value="1"/>
</dbReference>
<dbReference type="PRINTS" id="PR01046">
    <property type="entry name" value="TRNASYNTHPRO"/>
</dbReference>
<protein>
    <recommendedName>
        <fullName evidence="4">Proline--tRNA ligase</fullName>
        <ecNumber evidence="3">6.1.1.15</ecNumber>
    </recommendedName>
    <alternativeName>
        <fullName evidence="11">Prolyl-tRNA synthetase</fullName>
    </alternativeName>
</protein>
<dbReference type="SUPFAM" id="SSF55826">
    <property type="entry name" value="YbaK/ProRS associated domain"/>
    <property type="match status" value="1"/>
</dbReference>
<evidence type="ECO:0000313" key="14">
    <source>
        <dbReference type="EMBL" id="CAB4615827.1"/>
    </source>
</evidence>
<dbReference type="EC" id="6.1.1.15" evidence="3"/>
<dbReference type="Gene3D" id="3.90.960.10">
    <property type="entry name" value="YbaK/aminoacyl-tRNA synthetase-associated domain"/>
    <property type="match status" value="1"/>
</dbReference>
<dbReference type="InterPro" id="IPR002314">
    <property type="entry name" value="aa-tRNA-synt_IIb"/>
</dbReference>
<evidence type="ECO:0000256" key="3">
    <source>
        <dbReference type="ARBA" id="ARBA00012831"/>
    </source>
</evidence>
<dbReference type="InterPro" id="IPR033730">
    <property type="entry name" value="ProRS_core_prok"/>
</dbReference>
<dbReference type="GO" id="GO:0002161">
    <property type="term" value="F:aminoacyl-tRNA deacylase activity"/>
    <property type="evidence" value="ECO:0007669"/>
    <property type="project" value="InterPro"/>
</dbReference>
<dbReference type="InterPro" id="IPR007214">
    <property type="entry name" value="YbaK/aa-tRNA-synth-assoc-dom"/>
</dbReference>
<keyword evidence="9" id="KW-0648">Protein biosynthesis</keyword>
<keyword evidence="8" id="KW-0067">ATP-binding</keyword>
<comment type="subunit">
    <text evidence="2">Homodimer.</text>
</comment>
<dbReference type="InterPro" id="IPR045864">
    <property type="entry name" value="aa-tRNA-synth_II/BPL/LPL"/>
</dbReference>
<evidence type="ECO:0000256" key="1">
    <source>
        <dbReference type="ARBA" id="ARBA00004496"/>
    </source>
</evidence>
<evidence type="ECO:0000256" key="9">
    <source>
        <dbReference type="ARBA" id="ARBA00022917"/>
    </source>
</evidence>
<dbReference type="GO" id="GO:0005829">
    <property type="term" value="C:cytosol"/>
    <property type="evidence" value="ECO:0007669"/>
    <property type="project" value="TreeGrafter"/>
</dbReference>
<dbReference type="EMBL" id="CAEZUW010000103">
    <property type="protein sequence ID" value="CAB4615827.1"/>
    <property type="molecule type" value="Genomic_DNA"/>
</dbReference>
<dbReference type="InterPro" id="IPR002316">
    <property type="entry name" value="Pro-tRNA-ligase_IIa"/>
</dbReference>
<dbReference type="CDD" id="cd00861">
    <property type="entry name" value="ProRS_anticodon_short"/>
    <property type="match status" value="1"/>
</dbReference>
<dbReference type="Gene3D" id="3.30.930.10">
    <property type="entry name" value="Bira Bifunctional Protein, Domain 2"/>
    <property type="match status" value="2"/>
</dbReference>
<keyword evidence="10" id="KW-0030">Aminoacyl-tRNA synthetase</keyword>
<dbReference type="InterPro" id="IPR050062">
    <property type="entry name" value="Pro-tRNA_synthetase"/>
</dbReference>
<evidence type="ECO:0000256" key="8">
    <source>
        <dbReference type="ARBA" id="ARBA00022840"/>
    </source>
</evidence>
<dbReference type="AlphaFoldDB" id="A0A6J6HSE3"/>
<evidence type="ECO:0000256" key="7">
    <source>
        <dbReference type="ARBA" id="ARBA00022741"/>
    </source>
</evidence>
<reference evidence="14" key="1">
    <citation type="submission" date="2020-05" db="EMBL/GenBank/DDBJ databases">
        <authorList>
            <person name="Chiriac C."/>
            <person name="Salcher M."/>
            <person name="Ghai R."/>
            <person name="Kavagutti S V."/>
        </authorList>
    </citation>
    <scope>NUCLEOTIDE SEQUENCE</scope>
</reference>
<dbReference type="HAMAP" id="MF_01569">
    <property type="entry name" value="Pro_tRNA_synth_type1"/>
    <property type="match status" value="1"/>
</dbReference>
<dbReference type="InterPro" id="IPR023717">
    <property type="entry name" value="Pro-tRNA-Synthase_IIa_type1"/>
</dbReference>
<dbReference type="InterPro" id="IPR004154">
    <property type="entry name" value="Anticodon-bd"/>
</dbReference>
<dbReference type="InterPro" id="IPR006195">
    <property type="entry name" value="aa-tRNA-synth_II"/>
</dbReference>
<dbReference type="Pfam" id="PF03129">
    <property type="entry name" value="HGTP_anticodon"/>
    <property type="match status" value="1"/>
</dbReference>
<evidence type="ECO:0000256" key="12">
    <source>
        <dbReference type="ARBA" id="ARBA00047671"/>
    </source>
</evidence>
<evidence type="ECO:0000256" key="10">
    <source>
        <dbReference type="ARBA" id="ARBA00023146"/>
    </source>
</evidence>
<sequence>MPIRLSSLFLRTLREDPAEAEVASHKLLLRAGYIRRAAPGVYTWLPLGLAVKAKIEQVVREEMANAGAQEVFFPALLPREPFEATGRWTEYGDNLFRLQDRKKADYLLAPTHEEMFTLLVKDLYSSYKDLPLALYQIQNKYRDEARPRAGLLRGREFVMKDAYSFDVTDEGLAKAYQAQRDAYERIFTRLGVDYVIVKADAGAMGGSASEEFLSPSPIGEDTFVRSAGGFAANVEAVKTPAPAALPTEGLPAAVVHDSPNTPTIATLVDLANASVKRADGREWTAADTLKNVVLALTSPEGKRSLVVVGLPGDREVDAKRAEVAFAPNDVEQATEADFAANPGLVKGYIGPVKDGQAVLGSKSSTGIRYLLDPRVVDGTAWITGANVSEKHVFDLVKGRDFEADGTADIAEVRAGDQAPDGSGPLELARGIEIGHVFQLGRKYAEALDLKVLDENGKLVTVTMGSYGIGVTRLVAVLAEANRDDKGLIWPAAVSPADVYVVAAGKDEAVYEAAEKLAAEFEAAGKSVILDDRAKVSPGVKFGDAELIGVPQIVIVGKGLETGEVDLWNRRTGERRSVKVESALAELG</sequence>
<proteinExistence type="inferred from homology"/>
<keyword evidence="5" id="KW-0963">Cytoplasm</keyword>
<name>A0A6J6HSE3_9ZZZZ</name>
<dbReference type="GO" id="GO:0005524">
    <property type="term" value="F:ATP binding"/>
    <property type="evidence" value="ECO:0007669"/>
    <property type="project" value="UniProtKB-KW"/>
</dbReference>
<dbReference type="Pfam" id="PF04073">
    <property type="entry name" value="tRNA_edit"/>
    <property type="match status" value="1"/>
</dbReference>
<evidence type="ECO:0000256" key="2">
    <source>
        <dbReference type="ARBA" id="ARBA00011738"/>
    </source>
</evidence>
<evidence type="ECO:0000259" key="13">
    <source>
        <dbReference type="PROSITE" id="PS50862"/>
    </source>
</evidence>
<comment type="subcellular location">
    <subcellularLocation>
        <location evidence="1">Cytoplasm</location>
    </subcellularLocation>
</comment>
<dbReference type="CDD" id="cd00779">
    <property type="entry name" value="ProRS_core_prok"/>
    <property type="match status" value="1"/>
</dbReference>
<dbReference type="InterPro" id="IPR004500">
    <property type="entry name" value="Pro-tRNA-synth_IIa_bac-type"/>
</dbReference>
<dbReference type="SUPFAM" id="SSF55681">
    <property type="entry name" value="Class II aaRS and biotin synthetases"/>
    <property type="match status" value="1"/>
</dbReference>
<evidence type="ECO:0000256" key="5">
    <source>
        <dbReference type="ARBA" id="ARBA00022490"/>
    </source>
</evidence>
<dbReference type="Gene3D" id="3.40.50.800">
    <property type="entry name" value="Anticodon-binding domain"/>
    <property type="match status" value="1"/>
</dbReference>
<dbReference type="InterPro" id="IPR036621">
    <property type="entry name" value="Anticodon-bd_dom_sf"/>
</dbReference>
<dbReference type="SUPFAM" id="SSF52954">
    <property type="entry name" value="Class II aaRS ABD-related"/>
    <property type="match status" value="1"/>
</dbReference>
<feature type="domain" description="Aminoacyl-transfer RNA synthetases class-II family profile" evidence="13">
    <location>
        <begin position="35"/>
        <end position="490"/>
    </location>
</feature>
<evidence type="ECO:0000256" key="11">
    <source>
        <dbReference type="ARBA" id="ARBA00029731"/>
    </source>
</evidence>
<evidence type="ECO:0000256" key="6">
    <source>
        <dbReference type="ARBA" id="ARBA00022598"/>
    </source>
</evidence>
<dbReference type="PANTHER" id="PTHR42753:SF2">
    <property type="entry name" value="PROLINE--TRNA LIGASE"/>
    <property type="match status" value="1"/>
</dbReference>